<name>A0A2S9JZT4_9HYPH</name>
<dbReference type="Proteomes" id="UP000238563">
    <property type="component" value="Unassembled WGS sequence"/>
</dbReference>
<accession>A0A2S9JZT4</accession>
<dbReference type="InterPro" id="IPR042262">
    <property type="entry name" value="CN_hydtase_beta_C"/>
</dbReference>
<evidence type="ECO:0000313" key="3">
    <source>
        <dbReference type="EMBL" id="PRD58847.1"/>
    </source>
</evidence>
<dbReference type="InterPro" id="IPR049054">
    <property type="entry name" value="CN_hydtase_beta-like_N"/>
</dbReference>
<dbReference type="AlphaFoldDB" id="A0A2S9JZT4"/>
<dbReference type="SUPFAM" id="SSF50090">
    <property type="entry name" value="Electron transport accessory proteins"/>
    <property type="match status" value="1"/>
</dbReference>
<reference evidence="3 4" key="1">
    <citation type="submission" date="2018-02" db="EMBL/GenBank/DDBJ databases">
        <title>The draft genome of Phyllobacterium myrsinacearum DSM5892.</title>
        <authorList>
            <person name="Li L."/>
            <person name="Liu L."/>
            <person name="Zhang X."/>
            <person name="Wang T."/>
        </authorList>
    </citation>
    <scope>NUCLEOTIDE SEQUENCE [LARGE SCALE GENOMIC DNA]</scope>
    <source>
        <strain evidence="3 4">DSM 5892</strain>
    </source>
</reference>
<protein>
    <submittedName>
        <fullName evidence="3">Nitrile hydratase accessory protein</fullName>
    </submittedName>
</protein>
<feature type="region of interest" description="Disordered" evidence="1">
    <location>
        <begin position="89"/>
        <end position="108"/>
    </location>
</feature>
<dbReference type="Pfam" id="PF21006">
    <property type="entry name" value="NHase_beta_N"/>
    <property type="match status" value="1"/>
</dbReference>
<dbReference type="InterPro" id="IPR023808">
    <property type="entry name" value="Nitrile_Hydratase_acc_put"/>
</dbReference>
<sequence length="108" mass="11836">MGDGIDAPVFAEPWQAEAFAMVLALHSRGLFGWDEWAQALSTQLKRPGARADGSDYYHHWVAALESLIAAKNVTNSADIDDLAASWQRAAHATPHGQPIRLENDPERS</sequence>
<dbReference type="InterPro" id="IPR008990">
    <property type="entry name" value="Elect_transpt_acc-like_dom_sf"/>
</dbReference>
<feature type="domain" description="Nitrile hydratase beta subunit-like N-terminal" evidence="2">
    <location>
        <begin position="6"/>
        <end position="89"/>
    </location>
</feature>
<dbReference type="Gene3D" id="1.10.472.20">
    <property type="entry name" value="Nitrile hydratase, beta subunit"/>
    <property type="match status" value="1"/>
</dbReference>
<dbReference type="EMBL" id="PVBT01000001">
    <property type="protein sequence ID" value="PRD58847.1"/>
    <property type="molecule type" value="Genomic_DNA"/>
</dbReference>
<gene>
    <name evidence="3" type="ORF">C5750_02330</name>
</gene>
<dbReference type="NCBIfam" id="TIGR03889">
    <property type="entry name" value="nitrile_acc"/>
    <property type="match status" value="1"/>
</dbReference>
<dbReference type="OrthoDB" id="9811616at2"/>
<evidence type="ECO:0000313" key="4">
    <source>
        <dbReference type="Proteomes" id="UP000238563"/>
    </source>
</evidence>
<keyword evidence="4" id="KW-1185">Reference proteome</keyword>
<organism evidence="3 4">
    <name type="scientific">Phyllobacterium myrsinacearum</name>
    <dbReference type="NCBI Taxonomy" id="28101"/>
    <lineage>
        <taxon>Bacteria</taxon>
        <taxon>Pseudomonadati</taxon>
        <taxon>Pseudomonadota</taxon>
        <taxon>Alphaproteobacteria</taxon>
        <taxon>Hyphomicrobiales</taxon>
        <taxon>Phyllobacteriaceae</taxon>
        <taxon>Phyllobacterium</taxon>
    </lineage>
</organism>
<proteinExistence type="predicted"/>
<comment type="caution">
    <text evidence="3">The sequence shown here is derived from an EMBL/GenBank/DDBJ whole genome shotgun (WGS) entry which is preliminary data.</text>
</comment>
<evidence type="ECO:0000256" key="1">
    <source>
        <dbReference type="SAM" id="MobiDB-lite"/>
    </source>
</evidence>
<evidence type="ECO:0000259" key="2">
    <source>
        <dbReference type="Pfam" id="PF21006"/>
    </source>
</evidence>